<dbReference type="eggNOG" id="ENOG502SFYZ">
    <property type="taxonomic scope" value="Eukaryota"/>
</dbReference>
<evidence type="ECO:0008006" key="6">
    <source>
        <dbReference type="Google" id="ProtNLM"/>
    </source>
</evidence>
<dbReference type="AlphaFoldDB" id="U7PHA9"/>
<evidence type="ECO:0000313" key="5">
    <source>
        <dbReference type="Proteomes" id="UP000018087"/>
    </source>
</evidence>
<keyword evidence="2" id="KW-1133">Transmembrane helix</keyword>
<feature type="transmembrane region" description="Helical" evidence="2">
    <location>
        <begin position="256"/>
        <end position="278"/>
    </location>
</feature>
<feature type="compositionally biased region" description="Polar residues" evidence="1">
    <location>
        <begin position="563"/>
        <end position="592"/>
    </location>
</feature>
<evidence type="ECO:0000256" key="1">
    <source>
        <dbReference type="SAM" id="MobiDB-lite"/>
    </source>
</evidence>
<feature type="compositionally biased region" description="Polar residues" evidence="1">
    <location>
        <begin position="371"/>
        <end position="386"/>
    </location>
</feature>
<feature type="region of interest" description="Disordered" evidence="1">
    <location>
        <begin position="366"/>
        <end position="473"/>
    </location>
</feature>
<accession>U7PHA9</accession>
<organism evidence="4 5">
    <name type="scientific">Sporothrix schenckii (strain ATCC 58251 / de Perez 2211183)</name>
    <name type="common">Rose-picker's disease fungus</name>
    <dbReference type="NCBI Taxonomy" id="1391915"/>
    <lineage>
        <taxon>Eukaryota</taxon>
        <taxon>Fungi</taxon>
        <taxon>Dikarya</taxon>
        <taxon>Ascomycota</taxon>
        <taxon>Pezizomycotina</taxon>
        <taxon>Sordariomycetes</taxon>
        <taxon>Sordariomycetidae</taxon>
        <taxon>Ophiostomatales</taxon>
        <taxon>Ophiostomataceae</taxon>
        <taxon>Sporothrix</taxon>
    </lineage>
</organism>
<feature type="region of interest" description="Disordered" evidence="1">
    <location>
        <begin position="498"/>
        <end position="625"/>
    </location>
</feature>
<dbReference type="OrthoDB" id="5292518at2759"/>
<feature type="compositionally biased region" description="Polar residues" evidence="1">
    <location>
        <begin position="432"/>
        <end position="446"/>
    </location>
</feature>
<evidence type="ECO:0000256" key="3">
    <source>
        <dbReference type="SAM" id="SignalP"/>
    </source>
</evidence>
<gene>
    <name evidence="4" type="ORF">HMPREF1624_08665</name>
</gene>
<dbReference type="EMBL" id="KI440857">
    <property type="protein sequence ID" value="ERS94953.1"/>
    <property type="molecule type" value="Genomic_DNA"/>
</dbReference>
<dbReference type="Proteomes" id="UP000018087">
    <property type="component" value="Unassembled WGS sequence"/>
</dbReference>
<feature type="region of interest" description="Disordered" evidence="1">
    <location>
        <begin position="287"/>
        <end position="347"/>
    </location>
</feature>
<feature type="compositionally biased region" description="Gly residues" evidence="1">
    <location>
        <begin position="307"/>
        <end position="327"/>
    </location>
</feature>
<proteinExistence type="predicted"/>
<keyword evidence="2" id="KW-0472">Membrane</keyword>
<reference evidence="5" key="1">
    <citation type="journal article" date="2014" name="Genome Announc.">
        <title>Genome sequence of the pathogenic fungus Sporothrix schenckii (ATCC 58251).</title>
        <authorList>
            <person name="Cuomo C.A."/>
            <person name="Rodriguez-Del Valle N."/>
            <person name="Perez-Sanchez L."/>
            <person name="Abouelleil A."/>
            <person name="Goldberg J."/>
            <person name="Young S."/>
            <person name="Zeng Q."/>
            <person name="Birren B.W."/>
        </authorList>
    </citation>
    <scope>NUCLEOTIDE SEQUENCE [LARGE SCALE GENOMIC DNA]</scope>
    <source>
        <strain evidence="5">ATCC 58251 / de Perez 2211183</strain>
    </source>
</reference>
<protein>
    <recommendedName>
        <fullName evidence="6">Mid2 domain-containing protein</fullName>
    </recommendedName>
</protein>
<keyword evidence="3" id="KW-0732">Signal</keyword>
<evidence type="ECO:0000313" key="4">
    <source>
        <dbReference type="EMBL" id="ERS94953.1"/>
    </source>
</evidence>
<keyword evidence="2" id="KW-0812">Transmembrane</keyword>
<dbReference type="STRING" id="1391915.U7PHA9"/>
<dbReference type="HOGENOM" id="CLU_412307_0_0_1"/>
<feature type="signal peptide" evidence="3">
    <location>
        <begin position="1"/>
        <end position="27"/>
    </location>
</feature>
<feature type="compositionally biased region" description="Low complexity" evidence="1">
    <location>
        <begin position="606"/>
        <end position="624"/>
    </location>
</feature>
<name>U7PHA9_SPOS1</name>
<evidence type="ECO:0000256" key="2">
    <source>
        <dbReference type="SAM" id="Phobius"/>
    </source>
</evidence>
<keyword evidence="5" id="KW-1185">Reference proteome</keyword>
<feature type="compositionally biased region" description="Low complexity" evidence="1">
    <location>
        <begin position="546"/>
        <end position="557"/>
    </location>
</feature>
<sequence length="666" mass="69864">MSRGRTSWPAWLGIWLFVTDLAPAASASNVVEKLWDTEVVRRVEKIHVTTELQLRIRAAATSTCPTSYSLCPGSLSGGCCPTDYACEVSSCVQTALALTASACGRAGYMNCGIEAAGGCCPFGYICGVNDCTAPTGVSSTQQCPTGYYLCPASYNFGCCETTMGCALNACYATTPATFVFTATFTTSTSANGKAAVTTVTSTTVEIPTAPTDLPTDTNVFLPKFIPAIQAKASEVAVADNATTTDNSSSGLTGAQIGGLVGGLVGLLLVVLVAAFFIIRNLRKTAEAVKKAERGSGSSSAGRRGGRRGGPNLSGGGIDAGGASGSGESGTRNSKQRMAAHLPTPSEINQMEYDDLLENQAAETHLDGGRNSAFSQPPGMSNLSGSTPPMPDNTGFPKASLDFSSPNAGVDREPVTGYFDIPGRVQNRPGRYSMSSDPRTSVDSQGQLPPALVWSQQRQQYHRPRIVSDASERSARDSVVVGSPLQPAELGVDGGFIPELPSVLHSPEEDAGAASHYQNQGQIPQRARPFSNISALSGMGNFGAGTQLQQHQHQQQQQPLMSGHQRSWSDDSNNGTPSHTPAHSPGQSPGHTPNHSRDRSNIYQQVHHQSIQHPQPFQPQPTQAPKLDVVSEAAEHMHGHYGPINAVAGQTRAAADVEIDISSPVAP</sequence>
<feature type="chain" id="PRO_5004685391" description="Mid2 domain-containing protein" evidence="3">
    <location>
        <begin position="28"/>
        <end position="666"/>
    </location>
</feature>